<gene>
    <name evidence="2" type="ORF">AAEO50_18310</name>
</gene>
<accession>A0ABU9KDQ4</accession>
<dbReference type="Proteomes" id="UP001389717">
    <property type="component" value="Unassembled WGS sequence"/>
</dbReference>
<sequence length="81" mass="9203">METGIGMEGIGIFFGLFSILYLGIALFIIVLTIVFIFKAMSFMKHKTESDRKLIQAIERLDPTYKTNSTDSTETSFDNDIR</sequence>
<evidence type="ECO:0000313" key="3">
    <source>
        <dbReference type="Proteomes" id="UP001389717"/>
    </source>
</evidence>
<keyword evidence="3" id="KW-1185">Reference proteome</keyword>
<keyword evidence="1" id="KW-0472">Membrane</keyword>
<dbReference type="EMBL" id="JBBYAF010000046">
    <property type="protein sequence ID" value="MEL3974244.1"/>
    <property type="molecule type" value="Genomic_DNA"/>
</dbReference>
<keyword evidence="1" id="KW-0812">Transmembrane</keyword>
<protein>
    <submittedName>
        <fullName evidence="2">Uncharacterized protein</fullName>
    </submittedName>
</protein>
<organism evidence="2 3">
    <name type="scientific">Rossellomorea oryzaecorticis</name>
    <dbReference type="NCBI Taxonomy" id="1396505"/>
    <lineage>
        <taxon>Bacteria</taxon>
        <taxon>Bacillati</taxon>
        <taxon>Bacillota</taxon>
        <taxon>Bacilli</taxon>
        <taxon>Bacillales</taxon>
        <taxon>Bacillaceae</taxon>
        <taxon>Rossellomorea</taxon>
    </lineage>
</organism>
<evidence type="ECO:0000256" key="1">
    <source>
        <dbReference type="SAM" id="Phobius"/>
    </source>
</evidence>
<keyword evidence="1" id="KW-1133">Transmembrane helix</keyword>
<comment type="caution">
    <text evidence="2">The sequence shown here is derived from an EMBL/GenBank/DDBJ whole genome shotgun (WGS) entry which is preliminary data.</text>
</comment>
<feature type="transmembrane region" description="Helical" evidence="1">
    <location>
        <begin position="12"/>
        <end position="37"/>
    </location>
</feature>
<reference evidence="2 3" key="1">
    <citation type="submission" date="2024-04" db="EMBL/GenBank/DDBJ databases">
        <title>Bacillus oryzaecorticis sp. nov., a moderately halophilic bacterium isolated from rice husks.</title>
        <authorList>
            <person name="Zhu H.-S."/>
        </authorList>
    </citation>
    <scope>NUCLEOTIDE SEQUENCE [LARGE SCALE GENOMIC DNA]</scope>
    <source>
        <strain evidence="2 3">ZC255</strain>
    </source>
</reference>
<dbReference type="RefSeq" id="WP_341985763.1">
    <property type="nucleotide sequence ID" value="NZ_JBBYAF010000046.1"/>
</dbReference>
<proteinExistence type="predicted"/>
<name>A0ABU9KDQ4_9BACI</name>
<evidence type="ECO:0000313" key="2">
    <source>
        <dbReference type="EMBL" id="MEL3974244.1"/>
    </source>
</evidence>